<organism evidence="3 4">
    <name type="scientific">Madurella fahalii</name>
    <dbReference type="NCBI Taxonomy" id="1157608"/>
    <lineage>
        <taxon>Eukaryota</taxon>
        <taxon>Fungi</taxon>
        <taxon>Dikarya</taxon>
        <taxon>Ascomycota</taxon>
        <taxon>Pezizomycotina</taxon>
        <taxon>Sordariomycetes</taxon>
        <taxon>Sordariomycetidae</taxon>
        <taxon>Sordariales</taxon>
        <taxon>Sordariales incertae sedis</taxon>
        <taxon>Madurella</taxon>
    </lineage>
</organism>
<evidence type="ECO:0000313" key="3">
    <source>
        <dbReference type="EMBL" id="GAB1310145.1"/>
    </source>
</evidence>
<keyword evidence="4" id="KW-1185">Reference proteome</keyword>
<dbReference type="GeneID" id="98171100"/>
<comment type="caution">
    <text evidence="3">The sequence shown here is derived from an EMBL/GenBank/DDBJ whole genome shotgun (WGS) entry which is preliminary data.</text>
</comment>
<feature type="region of interest" description="Disordered" evidence="1">
    <location>
        <begin position="1"/>
        <end position="44"/>
    </location>
</feature>
<gene>
    <name evidence="3" type="ORF">MFIFM68171_00355</name>
</gene>
<name>A0ABQ0FXA9_9PEZI</name>
<dbReference type="EMBL" id="BAAFSV010000001">
    <property type="protein sequence ID" value="GAB1310145.1"/>
    <property type="molecule type" value="Genomic_DNA"/>
</dbReference>
<dbReference type="PANTHER" id="PTHR43792">
    <property type="entry name" value="GNAT FAMILY, PUTATIVE (AFU_ORTHOLOGUE AFUA_3G00765)-RELATED-RELATED"/>
    <property type="match status" value="1"/>
</dbReference>
<feature type="domain" description="N-acetyltransferase" evidence="2">
    <location>
        <begin position="72"/>
        <end position="269"/>
    </location>
</feature>
<dbReference type="InterPro" id="IPR016181">
    <property type="entry name" value="Acyl_CoA_acyltransferase"/>
</dbReference>
<dbReference type="RefSeq" id="XP_070911878.1">
    <property type="nucleotide sequence ID" value="XM_071055777.1"/>
</dbReference>
<proteinExistence type="predicted"/>
<protein>
    <recommendedName>
        <fullName evidence="2">N-acetyltransferase domain-containing protein</fullName>
    </recommendedName>
</protein>
<evidence type="ECO:0000313" key="4">
    <source>
        <dbReference type="Proteomes" id="UP001628179"/>
    </source>
</evidence>
<evidence type="ECO:0000259" key="2">
    <source>
        <dbReference type="PROSITE" id="PS51186"/>
    </source>
</evidence>
<feature type="compositionally biased region" description="Pro residues" evidence="1">
    <location>
        <begin position="20"/>
        <end position="42"/>
    </location>
</feature>
<dbReference type="InterPro" id="IPR000182">
    <property type="entry name" value="GNAT_dom"/>
</dbReference>
<sequence length="272" mass="29976">MSLLPESNPNPQPGAILVPTPVPVPAPASDPPSVPAPGPAPDPTTFIRIRTTLPRLPLPPIAARKPATTERLLIRPVAASDLDALHVLRTQPEVMYWTTLARVDADLDETRAKLAQFLPPGDSRTYNCAICLRETGEVIGMGGVHNWRSSLGWPEMGYMIRREHWGKGLGTEFLTGFVKGLWEGLEREGVEVEVDARTVVNGGVVREDGVVEVPEQLVAVTAEENGKSQRVLEKSGFEWFLTWKVLDTVKGGADKMVNLPTYRYFPRRERGE</sequence>
<dbReference type="CDD" id="cd04301">
    <property type="entry name" value="NAT_SF"/>
    <property type="match status" value="1"/>
</dbReference>
<dbReference type="PROSITE" id="PS51186">
    <property type="entry name" value="GNAT"/>
    <property type="match status" value="1"/>
</dbReference>
<dbReference type="PANTHER" id="PTHR43792:SF1">
    <property type="entry name" value="N-ACETYLTRANSFERASE DOMAIN-CONTAINING PROTEIN"/>
    <property type="match status" value="1"/>
</dbReference>
<dbReference type="InterPro" id="IPR051531">
    <property type="entry name" value="N-acetyltransferase"/>
</dbReference>
<dbReference type="Pfam" id="PF13302">
    <property type="entry name" value="Acetyltransf_3"/>
    <property type="match status" value="1"/>
</dbReference>
<reference evidence="3 4" key="1">
    <citation type="submission" date="2024-09" db="EMBL/GenBank/DDBJ databases">
        <title>Itraconazole resistance in Madurella fahalii resulting from another homologue of gene encoding cytochrome P450 14-alpha sterol demethylase (CYP51).</title>
        <authorList>
            <person name="Yoshioka I."/>
            <person name="Fahal A.H."/>
            <person name="Kaneko S."/>
            <person name="Yaguchi T."/>
        </authorList>
    </citation>
    <scope>NUCLEOTIDE SEQUENCE [LARGE SCALE GENOMIC DNA]</scope>
    <source>
        <strain evidence="3 4">IFM 68171</strain>
    </source>
</reference>
<dbReference type="SUPFAM" id="SSF55729">
    <property type="entry name" value="Acyl-CoA N-acyltransferases (Nat)"/>
    <property type="match status" value="1"/>
</dbReference>
<evidence type="ECO:0000256" key="1">
    <source>
        <dbReference type="SAM" id="MobiDB-lite"/>
    </source>
</evidence>
<dbReference type="Gene3D" id="3.40.630.30">
    <property type="match status" value="1"/>
</dbReference>
<accession>A0ABQ0FXA9</accession>
<dbReference type="Proteomes" id="UP001628179">
    <property type="component" value="Unassembled WGS sequence"/>
</dbReference>